<dbReference type="InterPro" id="IPR004299">
    <property type="entry name" value="MBOAT_fam"/>
</dbReference>
<sequence>MSINSMLFLTAFLPAAFALDRLCIKNIRAKNVLLLLASLFFYAWGEPVYILLLLASIAANYGFGLLIGALQKKEGIRHAQAWQRAALTAGILVNLGMLGYYKYFDFGLRILNRLLGRQFEMRNLPLPIGLSFFTFGAISYLVDLYRRRYPAERNPVDMGLYMAFFAKISVGPIARYQDLGGQLKARTETAEKTAEGIRRFSYGLAKKVLLANILGACVDKIYGQPMDNVTGAMVWCAALLYTLQIYYDFSGFSDMAVGLGKMFGFELCENFHYPYLSGSIQEFWRRWHISLSSWFRDYLYIPLGGNRKGRLRTYLNLGIVFLATGLWHGATSAFLVWGMFHGFFIIAERIGLKKVLERVGFLRYVYTGLIVVFGWVLFRVANLQPALEYIKRMLLPWNYTESTVALPELMSNRCALAAVAGVLGMGILQAALEKFCPSVRKWKGSLAEMVWCLLLVAASMLLLVNGTYNPAIYLNF</sequence>
<feature type="transmembrane region" description="Helical" evidence="8">
    <location>
        <begin position="47"/>
        <end position="70"/>
    </location>
</feature>
<evidence type="ECO:0000256" key="1">
    <source>
        <dbReference type="ARBA" id="ARBA00004651"/>
    </source>
</evidence>
<gene>
    <name evidence="9" type="ORF">H9763_08480</name>
</gene>
<protein>
    <submittedName>
        <fullName evidence="9">MBOAT family protein</fullName>
    </submittedName>
</protein>
<keyword evidence="5 8" id="KW-1133">Transmembrane helix</keyword>
<dbReference type="PANTHER" id="PTHR13285">
    <property type="entry name" value="ACYLTRANSFERASE"/>
    <property type="match status" value="1"/>
</dbReference>
<evidence type="ECO:0000256" key="6">
    <source>
        <dbReference type="ARBA" id="ARBA00023136"/>
    </source>
</evidence>
<evidence type="ECO:0000313" key="10">
    <source>
        <dbReference type="Proteomes" id="UP000886883"/>
    </source>
</evidence>
<evidence type="ECO:0000256" key="4">
    <source>
        <dbReference type="ARBA" id="ARBA00022692"/>
    </source>
</evidence>
<comment type="similarity">
    <text evidence="2 7">Belongs to the membrane-bound acyltransferase family.</text>
</comment>
<organism evidence="9 10">
    <name type="scientific">Candidatus Eisenbergiella merdigallinarum</name>
    <dbReference type="NCBI Taxonomy" id="2838552"/>
    <lineage>
        <taxon>Bacteria</taxon>
        <taxon>Bacillati</taxon>
        <taxon>Bacillota</taxon>
        <taxon>Clostridia</taxon>
        <taxon>Lachnospirales</taxon>
        <taxon>Lachnospiraceae</taxon>
        <taxon>Eisenbergiella</taxon>
    </lineage>
</organism>
<dbReference type="GO" id="GO:0042121">
    <property type="term" value="P:alginic acid biosynthetic process"/>
    <property type="evidence" value="ECO:0007669"/>
    <property type="project" value="InterPro"/>
</dbReference>
<dbReference type="EMBL" id="DWXE01000028">
    <property type="protein sequence ID" value="HJB91488.1"/>
    <property type="molecule type" value="Genomic_DNA"/>
</dbReference>
<feature type="transmembrane region" description="Helical" evidence="8">
    <location>
        <begin position="311"/>
        <end position="328"/>
    </location>
</feature>
<dbReference type="InterPro" id="IPR051085">
    <property type="entry name" value="MB_O-acyltransferase"/>
</dbReference>
<dbReference type="PIRSF" id="PIRSF016636">
    <property type="entry name" value="AlgI_DltB"/>
    <property type="match status" value="1"/>
</dbReference>
<dbReference type="AlphaFoldDB" id="A0A9D2MSS0"/>
<evidence type="ECO:0000256" key="3">
    <source>
        <dbReference type="ARBA" id="ARBA00022475"/>
    </source>
</evidence>
<evidence type="ECO:0000256" key="7">
    <source>
        <dbReference type="PIRNR" id="PIRNR016636"/>
    </source>
</evidence>
<reference evidence="9" key="1">
    <citation type="journal article" date="2021" name="PeerJ">
        <title>Extensive microbial diversity within the chicken gut microbiome revealed by metagenomics and culture.</title>
        <authorList>
            <person name="Gilroy R."/>
            <person name="Ravi A."/>
            <person name="Getino M."/>
            <person name="Pursley I."/>
            <person name="Horton D.L."/>
            <person name="Alikhan N.F."/>
            <person name="Baker D."/>
            <person name="Gharbi K."/>
            <person name="Hall N."/>
            <person name="Watson M."/>
            <person name="Adriaenssens E.M."/>
            <person name="Foster-Nyarko E."/>
            <person name="Jarju S."/>
            <person name="Secka A."/>
            <person name="Antonio M."/>
            <person name="Oren A."/>
            <person name="Chaudhuri R.R."/>
            <person name="La Ragione R."/>
            <person name="Hildebrand F."/>
            <person name="Pallen M.J."/>
        </authorList>
    </citation>
    <scope>NUCLEOTIDE SEQUENCE</scope>
    <source>
        <strain evidence="9">USAMLcec3-2134</strain>
    </source>
</reference>
<dbReference type="GO" id="GO:0016746">
    <property type="term" value="F:acyltransferase activity"/>
    <property type="evidence" value="ECO:0007669"/>
    <property type="project" value="UniProtKB-KW"/>
</dbReference>
<dbReference type="InterPro" id="IPR024194">
    <property type="entry name" value="Ac/AlaTfrase_AlgI/DltB"/>
</dbReference>
<feature type="transmembrane region" description="Helical" evidence="8">
    <location>
        <begin position="364"/>
        <end position="381"/>
    </location>
</feature>
<dbReference type="InterPro" id="IPR028362">
    <property type="entry name" value="AlgI"/>
</dbReference>
<keyword evidence="3 7" id="KW-1003">Cell membrane</keyword>
<feature type="transmembrane region" description="Helical" evidence="8">
    <location>
        <begin position="444"/>
        <end position="464"/>
    </location>
</feature>
<keyword evidence="4 8" id="KW-0812">Transmembrane</keyword>
<dbReference type="PIRSF" id="PIRSF500217">
    <property type="entry name" value="AlgI"/>
    <property type="match status" value="1"/>
</dbReference>
<evidence type="ECO:0000256" key="5">
    <source>
        <dbReference type="ARBA" id="ARBA00022989"/>
    </source>
</evidence>
<comment type="caution">
    <text evidence="9">The sequence shown here is derived from an EMBL/GenBank/DDBJ whole genome shotgun (WGS) entry which is preliminary data.</text>
</comment>
<dbReference type="Proteomes" id="UP000886883">
    <property type="component" value="Unassembled WGS sequence"/>
</dbReference>
<reference evidence="9" key="2">
    <citation type="submission" date="2021-04" db="EMBL/GenBank/DDBJ databases">
        <authorList>
            <person name="Gilroy R."/>
        </authorList>
    </citation>
    <scope>NUCLEOTIDE SEQUENCE</scope>
    <source>
        <strain evidence="9">USAMLcec3-2134</strain>
    </source>
</reference>
<evidence type="ECO:0000256" key="2">
    <source>
        <dbReference type="ARBA" id="ARBA00010323"/>
    </source>
</evidence>
<feature type="transmembrane region" description="Helical" evidence="8">
    <location>
        <begin position="82"/>
        <end position="104"/>
    </location>
</feature>
<dbReference type="PANTHER" id="PTHR13285:SF18">
    <property type="entry name" value="PROTEIN-CYSTEINE N-PALMITOYLTRANSFERASE RASP"/>
    <property type="match status" value="1"/>
</dbReference>
<proteinExistence type="inferred from homology"/>
<accession>A0A9D2MSS0</accession>
<keyword evidence="6 7" id="KW-0472">Membrane</keyword>
<keyword evidence="7" id="KW-0808">Transferase</keyword>
<keyword evidence="7" id="KW-0012">Acyltransferase</keyword>
<name>A0A9D2MSS0_9FIRM</name>
<comment type="subcellular location">
    <subcellularLocation>
        <location evidence="1">Cell membrane</location>
        <topology evidence="1">Multi-pass membrane protein</topology>
    </subcellularLocation>
</comment>
<feature type="transmembrane region" description="Helical" evidence="8">
    <location>
        <begin position="124"/>
        <end position="145"/>
    </location>
</feature>
<evidence type="ECO:0000313" key="9">
    <source>
        <dbReference type="EMBL" id="HJB91488.1"/>
    </source>
</evidence>
<dbReference type="Pfam" id="PF03062">
    <property type="entry name" value="MBOAT"/>
    <property type="match status" value="1"/>
</dbReference>
<dbReference type="GO" id="GO:0005886">
    <property type="term" value="C:plasma membrane"/>
    <property type="evidence" value="ECO:0007669"/>
    <property type="project" value="UniProtKB-SubCell"/>
</dbReference>
<evidence type="ECO:0000256" key="8">
    <source>
        <dbReference type="SAM" id="Phobius"/>
    </source>
</evidence>